<dbReference type="EMBL" id="CM037621">
    <property type="protein sequence ID" value="KAH8002724.1"/>
    <property type="molecule type" value="Genomic_DNA"/>
</dbReference>
<reference evidence="1" key="1">
    <citation type="submission" date="2021-08" db="EMBL/GenBank/DDBJ databases">
        <title>The first chromosome-level gecko genome reveals the dynamic sex chromosomes of Neotropical dwarf geckos (Sphaerodactylidae: Sphaerodactylus).</title>
        <authorList>
            <person name="Pinto B.J."/>
            <person name="Keating S.E."/>
            <person name="Gamble T."/>
        </authorList>
    </citation>
    <scope>NUCLEOTIDE SEQUENCE</scope>
    <source>
        <strain evidence="1">TG3544</strain>
    </source>
</reference>
<evidence type="ECO:0000313" key="1">
    <source>
        <dbReference type="EMBL" id="KAH8002724.1"/>
    </source>
</evidence>
<organism evidence="1 2">
    <name type="scientific">Sphaerodactylus townsendi</name>
    <dbReference type="NCBI Taxonomy" id="933632"/>
    <lineage>
        <taxon>Eukaryota</taxon>
        <taxon>Metazoa</taxon>
        <taxon>Chordata</taxon>
        <taxon>Craniata</taxon>
        <taxon>Vertebrata</taxon>
        <taxon>Euteleostomi</taxon>
        <taxon>Lepidosauria</taxon>
        <taxon>Squamata</taxon>
        <taxon>Bifurcata</taxon>
        <taxon>Gekkota</taxon>
        <taxon>Sphaerodactylidae</taxon>
        <taxon>Sphaerodactylus</taxon>
    </lineage>
</organism>
<sequence length="104" mass="11902">MQALLLGQPQELYSVRHVRDEQQQRPASVAPHGSVCSAWNSRKGTGPPENWGQLAELSFWAIHPARFRRRQSPVPGDVGLLTLSWTHLRDRVVVRINVNEWRIT</sequence>
<protein>
    <submittedName>
        <fullName evidence="1">Uncharacterized protein</fullName>
    </submittedName>
</protein>
<proteinExistence type="predicted"/>
<accession>A0ACB8FD49</accession>
<keyword evidence="2" id="KW-1185">Reference proteome</keyword>
<dbReference type="Proteomes" id="UP000827872">
    <property type="component" value="Linkage Group LG08"/>
</dbReference>
<comment type="caution">
    <text evidence="1">The sequence shown here is derived from an EMBL/GenBank/DDBJ whole genome shotgun (WGS) entry which is preliminary data.</text>
</comment>
<name>A0ACB8FD49_9SAUR</name>
<gene>
    <name evidence="1" type="ORF">K3G42_027451</name>
</gene>
<evidence type="ECO:0000313" key="2">
    <source>
        <dbReference type="Proteomes" id="UP000827872"/>
    </source>
</evidence>